<protein>
    <recommendedName>
        <fullName evidence="3">Adhesin domain-containing protein</fullName>
    </recommendedName>
</protein>
<gene>
    <name evidence="1" type="ORF">IAB03_06855</name>
</gene>
<dbReference type="AlphaFoldDB" id="A0A9D1SCM0"/>
<comment type="caution">
    <text evidence="1">The sequence shown here is derived from an EMBL/GenBank/DDBJ whole genome shotgun (WGS) entry which is preliminary data.</text>
</comment>
<dbReference type="EMBL" id="DVNA01000151">
    <property type="protein sequence ID" value="HIU55504.1"/>
    <property type="molecule type" value="Genomic_DNA"/>
</dbReference>
<dbReference type="Proteomes" id="UP000824112">
    <property type="component" value="Unassembled WGS sequence"/>
</dbReference>
<evidence type="ECO:0008006" key="3">
    <source>
        <dbReference type="Google" id="ProtNLM"/>
    </source>
</evidence>
<proteinExistence type="predicted"/>
<reference evidence="1" key="1">
    <citation type="submission" date="2020-10" db="EMBL/GenBank/DDBJ databases">
        <authorList>
            <person name="Gilroy R."/>
        </authorList>
    </citation>
    <scope>NUCLEOTIDE SEQUENCE</scope>
    <source>
        <strain evidence="1">CHK158-818</strain>
    </source>
</reference>
<evidence type="ECO:0000313" key="2">
    <source>
        <dbReference type="Proteomes" id="UP000824112"/>
    </source>
</evidence>
<reference evidence="1" key="2">
    <citation type="journal article" date="2021" name="PeerJ">
        <title>Extensive microbial diversity within the chicken gut microbiome revealed by metagenomics and culture.</title>
        <authorList>
            <person name="Gilroy R."/>
            <person name="Ravi A."/>
            <person name="Getino M."/>
            <person name="Pursley I."/>
            <person name="Horton D.L."/>
            <person name="Alikhan N.F."/>
            <person name="Baker D."/>
            <person name="Gharbi K."/>
            <person name="Hall N."/>
            <person name="Watson M."/>
            <person name="Adriaenssens E.M."/>
            <person name="Foster-Nyarko E."/>
            <person name="Jarju S."/>
            <person name="Secka A."/>
            <person name="Antonio M."/>
            <person name="Oren A."/>
            <person name="Chaudhuri R.R."/>
            <person name="La Ragione R."/>
            <person name="Hildebrand F."/>
            <person name="Pallen M.J."/>
        </authorList>
    </citation>
    <scope>NUCLEOTIDE SEQUENCE</scope>
    <source>
        <strain evidence="1">CHK158-818</strain>
    </source>
</reference>
<sequence length="322" mass="36031">MEVDADAVLEIENQFGNIFITEGNTNAIIFTITVMVKGQDQKKVQDMANRIDVKFSESRSKVSAKTIFPTNNNLNNENDKIEVNYTVIVPASIYLQLNNKFGNIYLKDRKQGVNVSLDFGDMEISRLQADNNNIKLKFGKLKLQQAKNLQLEMSYSKAEIGAISGLICSDEYSSISIQQVDILKVAKFAFGDIHLVTAGEIETSDVRYSTLGVEQLMKRATIRSLEFSQLDIKNIDTNFENISVWSAYSEVKLELSSEISCNVDLSVSMADIKLNKLKLLNTEIEQTGIKKTCIGTIGKKKNPEKIIQITSAYKDIILEGTE</sequence>
<organism evidence="1 2">
    <name type="scientific">Candidatus Gallibacteroides avistercoris</name>
    <dbReference type="NCBI Taxonomy" id="2840833"/>
    <lineage>
        <taxon>Bacteria</taxon>
        <taxon>Pseudomonadati</taxon>
        <taxon>Bacteroidota</taxon>
        <taxon>Bacteroidia</taxon>
        <taxon>Bacteroidales</taxon>
        <taxon>Bacteroidaceae</taxon>
        <taxon>Bacteroidaceae incertae sedis</taxon>
        <taxon>Candidatus Gallibacteroides</taxon>
    </lineage>
</organism>
<evidence type="ECO:0000313" key="1">
    <source>
        <dbReference type="EMBL" id="HIU55504.1"/>
    </source>
</evidence>
<name>A0A9D1SCM0_9BACT</name>
<accession>A0A9D1SCM0</accession>